<accession>A0AAN8PLX1</accession>
<evidence type="ECO:0000256" key="5">
    <source>
        <dbReference type="ARBA" id="ARBA00022475"/>
    </source>
</evidence>
<dbReference type="GO" id="GO:0065003">
    <property type="term" value="P:protein-containing complex assembly"/>
    <property type="evidence" value="ECO:0007669"/>
    <property type="project" value="UniProtKB-ARBA"/>
</dbReference>
<dbReference type="Proteomes" id="UP001347796">
    <property type="component" value="Unassembled WGS sequence"/>
</dbReference>
<evidence type="ECO:0000256" key="3">
    <source>
        <dbReference type="ARBA" id="ARBA00004651"/>
    </source>
</evidence>
<feature type="disulfide bond" evidence="13">
    <location>
        <begin position="165"/>
        <end position="185"/>
    </location>
</feature>
<dbReference type="Pfam" id="PF00335">
    <property type="entry name" value="Tetraspanin"/>
    <property type="match status" value="1"/>
</dbReference>
<protein>
    <recommendedName>
        <fullName evidence="14">Tetraspanin</fullName>
    </recommendedName>
</protein>
<dbReference type="PRINTS" id="PR00259">
    <property type="entry name" value="TMFOUR"/>
</dbReference>
<name>A0AAN8PLX1_PATCE</name>
<dbReference type="InterPro" id="IPR000301">
    <property type="entry name" value="Tetraspanin_animals"/>
</dbReference>
<evidence type="ECO:0000256" key="11">
    <source>
        <dbReference type="ARBA" id="ARBA00023157"/>
    </source>
</evidence>
<feature type="transmembrane region" description="Helical" evidence="14">
    <location>
        <begin position="252"/>
        <end position="276"/>
    </location>
</feature>
<evidence type="ECO:0000256" key="8">
    <source>
        <dbReference type="ARBA" id="ARBA00022949"/>
    </source>
</evidence>
<dbReference type="InterPro" id="IPR018499">
    <property type="entry name" value="Tetraspanin/Peripherin"/>
</dbReference>
<comment type="caution">
    <text evidence="15">The sequence shown here is derived from an EMBL/GenBank/DDBJ whole genome shotgun (WGS) entry which is preliminary data.</text>
</comment>
<evidence type="ECO:0000313" key="15">
    <source>
        <dbReference type="EMBL" id="KAK6174131.1"/>
    </source>
</evidence>
<dbReference type="PANTHER" id="PTHR19282">
    <property type="entry name" value="TETRASPANIN"/>
    <property type="match status" value="1"/>
</dbReference>
<dbReference type="GO" id="GO:0005912">
    <property type="term" value="C:adherens junction"/>
    <property type="evidence" value="ECO:0007669"/>
    <property type="project" value="UniProtKB-SubCell"/>
</dbReference>
<dbReference type="GO" id="GO:0051604">
    <property type="term" value="P:protein maturation"/>
    <property type="evidence" value="ECO:0007669"/>
    <property type="project" value="UniProtKB-ARBA"/>
</dbReference>
<reference evidence="15 16" key="1">
    <citation type="submission" date="2024-01" db="EMBL/GenBank/DDBJ databases">
        <title>The genome of the rayed Mediterranean limpet Patella caerulea (Linnaeus, 1758).</title>
        <authorList>
            <person name="Anh-Thu Weber A."/>
            <person name="Halstead-Nussloch G."/>
        </authorList>
    </citation>
    <scope>NUCLEOTIDE SEQUENCE [LARGE SCALE GENOMIC DNA]</scope>
    <source>
        <strain evidence="15">AATW-2023a</strain>
        <tissue evidence="15">Whole specimen</tissue>
    </source>
</reference>
<gene>
    <name evidence="15" type="ORF">SNE40_017464</name>
</gene>
<proteinExistence type="inferred from homology"/>
<dbReference type="PIRSF" id="PIRSF002419">
    <property type="entry name" value="Tetraspanin"/>
    <property type="match status" value="1"/>
</dbReference>
<evidence type="ECO:0000256" key="6">
    <source>
        <dbReference type="ARBA" id="ARBA00022490"/>
    </source>
</evidence>
<comment type="subcellular location">
    <subcellularLocation>
        <location evidence="2">Cell junction</location>
        <location evidence="2">Adherens junction</location>
    </subcellularLocation>
    <subcellularLocation>
        <location evidence="3">Cell membrane</location>
        <topology evidence="3">Multi-pass membrane protein</topology>
    </subcellularLocation>
    <subcellularLocation>
        <location evidence="1">Cytoplasm</location>
    </subcellularLocation>
    <subcellularLocation>
        <location evidence="14">Membrane</location>
        <topology evidence="14">Multi-pass membrane protein</topology>
    </subcellularLocation>
</comment>
<dbReference type="SUPFAM" id="SSF48652">
    <property type="entry name" value="Tetraspanin"/>
    <property type="match status" value="1"/>
</dbReference>
<comment type="similarity">
    <text evidence="4 14">Belongs to the tetraspanin (TM4SF) family.</text>
</comment>
<organism evidence="15 16">
    <name type="scientific">Patella caerulea</name>
    <name type="common">Rayed Mediterranean limpet</name>
    <dbReference type="NCBI Taxonomy" id="87958"/>
    <lineage>
        <taxon>Eukaryota</taxon>
        <taxon>Metazoa</taxon>
        <taxon>Spiralia</taxon>
        <taxon>Lophotrochozoa</taxon>
        <taxon>Mollusca</taxon>
        <taxon>Gastropoda</taxon>
        <taxon>Patellogastropoda</taxon>
        <taxon>Patelloidea</taxon>
        <taxon>Patellidae</taxon>
        <taxon>Patella</taxon>
    </lineage>
</organism>
<dbReference type="PANTHER" id="PTHR19282:SF431">
    <property type="entry name" value="TETRASPANIN 26A, ISOFORM B-RELATED"/>
    <property type="match status" value="1"/>
</dbReference>
<dbReference type="InterPro" id="IPR008952">
    <property type="entry name" value="Tetraspanin_EC2_sf"/>
</dbReference>
<evidence type="ECO:0000256" key="2">
    <source>
        <dbReference type="ARBA" id="ARBA00004536"/>
    </source>
</evidence>
<keyword evidence="9 14" id="KW-1133">Transmembrane helix</keyword>
<keyword evidence="7 14" id="KW-0812">Transmembrane</keyword>
<keyword evidence="6" id="KW-0963">Cytoplasm</keyword>
<dbReference type="GO" id="GO:0072659">
    <property type="term" value="P:protein localization to plasma membrane"/>
    <property type="evidence" value="ECO:0007669"/>
    <property type="project" value="UniProtKB-ARBA"/>
</dbReference>
<evidence type="ECO:0000256" key="1">
    <source>
        <dbReference type="ARBA" id="ARBA00004496"/>
    </source>
</evidence>
<keyword evidence="8" id="KW-0965">Cell junction</keyword>
<evidence type="ECO:0000313" key="16">
    <source>
        <dbReference type="Proteomes" id="UP001347796"/>
    </source>
</evidence>
<keyword evidence="10 14" id="KW-0472">Membrane</keyword>
<evidence type="ECO:0000256" key="14">
    <source>
        <dbReference type="RuleBase" id="RU361218"/>
    </source>
</evidence>
<dbReference type="FunFam" id="1.10.1450.10:FF:000007">
    <property type="entry name" value="Tetraspanin"/>
    <property type="match status" value="1"/>
</dbReference>
<evidence type="ECO:0000256" key="9">
    <source>
        <dbReference type="ARBA" id="ARBA00022989"/>
    </source>
</evidence>
<keyword evidence="16" id="KW-1185">Reference proteome</keyword>
<feature type="transmembrane region" description="Helical" evidence="14">
    <location>
        <begin position="21"/>
        <end position="50"/>
    </location>
</feature>
<evidence type="ECO:0000256" key="4">
    <source>
        <dbReference type="ARBA" id="ARBA00006840"/>
    </source>
</evidence>
<dbReference type="GO" id="GO:0019899">
    <property type="term" value="F:enzyme binding"/>
    <property type="evidence" value="ECO:0007669"/>
    <property type="project" value="UniProtKB-ARBA"/>
</dbReference>
<evidence type="ECO:0000256" key="12">
    <source>
        <dbReference type="ARBA" id="ARBA00023180"/>
    </source>
</evidence>
<keyword evidence="5" id="KW-1003">Cell membrane</keyword>
<dbReference type="Gene3D" id="1.10.1450.10">
    <property type="entry name" value="Tetraspanin"/>
    <property type="match status" value="1"/>
</dbReference>
<keyword evidence="11 13" id="KW-1015">Disulfide bond</keyword>
<evidence type="ECO:0000256" key="7">
    <source>
        <dbReference type="ARBA" id="ARBA00022692"/>
    </source>
</evidence>
<feature type="transmembrane region" description="Helical" evidence="14">
    <location>
        <begin position="62"/>
        <end position="86"/>
    </location>
</feature>
<keyword evidence="12" id="KW-0325">Glycoprotein</keyword>
<feature type="disulfide bond" evidence="13">
    <location>
        <begin position="164"/>
        <end position="201"/>
    </location>
</feature>
<evidence type="ECO:0000256" key="13">
    <source>
        <dbReference type="PIRSR" id="PIRSR002419-1"/>
    </source>
</evidence>
<dbReference type="GO" id="GO:0005886">
    <property type="term" value="C:plasma membrane"/>
    <property type="evidence" value="ECO:0007669"/>
    <property type="project" value="UniProtKB-SubCell"/>
</dbReference>
<sequence length="287" mass="32380">MAQMNSPSRRLTRRERSEVNICIKYLLFFENFIAWLVGLICLALGAYILVLKKKVVRDAIDFILDPACVITVAGALMFLLAFFGCMGALRENTAFLKIFYYITTLCLLGEVVLAILAFIFYYAPNVRDQMNLFPEKTFQDAIVKYRDDPDMQNLIDSFQQSLGCCGLSNNDEGYKDWLTNLYFNCSSENKSPERCSVPPSCCRLEPGEKINLLCGGNVLKLTDNKIQENDISNIYTKGCLKAVGDWINTHSLVIGGAALGVLLPQIFIICMSRNLIDQVKAQKSKWR</sequence>
<dbReference type="EMBL" id="JAZGQO010000011">
    <property type="protein sequence ID" value="KAK6174131.1"/>
    <property type="molecule type" value="Genomic_DNA"/>
</dbReference>
<dbReference type="AlphaFoldDB" id="A0AAN8PLX1"/>
<dbReference type="GO" id="GO:0046930">
    <property type="term" value="C:pore complex"/>
    <property type="evidence" value="ECO:0007669"/>
    <property type="project" value="UniProtKB-ARBA"/>
</dbReference>
<dbReference type="GO" id="GO:0005737">
    <property type="term" value="C:cytoplasm"/>
    <property type="evidence" value="ECO:0007669"/>
    <property type="project" value="UniProtKB-SubCell"/>
</dbReference>
<feature type="transmembrane region" description="Helical" evidence="14">
    <location>
        <begin position="98"/>
        <end position="123"/>
    </location>
</feature>
<evidence type="ECO:0000256" key="10">
    <source>
        <dbReference type="ARBA" id="ARBA00023136"/>
    </source>
</evidence>